<evidence type="ECO:0000256" key="3">
    <source>
        <dbReference type="ARBA" id="ARBA00022729"/>
    </source>
</evidence>
<keyword evidence="2" id="KW-0813">Transport</keyword>
<dbReference type="Gene3D" id="3.40.190.10">
    <property type="entry name" value="Periplasmic binding protein-like II"/>
    <property type="match status" value="3"/>
</dbReference>
<evidence type="ECO:0000313" key="7">
    <source>
        <dbReference type="EMBL" id="CAB9520053.1"/>
    </source>
</evidence>
<dbReference type="GO" id="GO:0006865">
    <property type="term" value="P:amino acid transport"/>
    <property type="evidence" value="ECO:0007669"/>
    <property type="project" value="TreeGrafter"/>
</dbReference>
<dbReference type="OrthoDB" id="10056896at2759"/>
<feature type="transmembrane region" description="Helical" evidence="5">
    <location>
        <begin position="223"/>
        <end position="244"/>
    </location>
</feature>
<dbReference type="PANTHER" id="PTHR30085:SF6">
    <property type="entry name" value="ABC TRANSPORTER GLUTAMINE-BINDING PROTEIN GLNH"/>
    <property type="match status" value="1"/>
</dbReference>
<reference evidence="7" key="1">
    <citation type="submission" date="2020-06" db="EMBL/GenBank/DDBJ databases">
        <authorList>
            <consortium name="Plant Systems Biology data submission"/>
        </authorList>
    </citation>
    <scope>NUCLEOTIDE SEQUENCE</scope>
    <source>
        <strain evidence="7">D6</strain>
    </source>
</reference>
<keyword evidence="5" id="KW-0472">Membrane</keyword>
<keyword evidence="8" id="KW-1185">Reference proteome</keyword>
<proteinExistence type="inferred from homology"/>
<evidence type="ECO:0000256" key="4">
    <source>
        <dbReference type="SAM" id="MobiDB-lite"/>
    </source>
</evidence>
<sequence>MSNSEEAKILQHVLVTRCAQLPHCDPQEVLVPAASDTTTCNTSSSGQKCGTKTASCKFTSNPDISNPAASKLETLPKRVTPQLHSGPSNDSPPPTSLTRSGPIHHGTDTNADSTPGAIHISGVFGELEERQSVRSSTSESEAEDEDVSMSSNGCFHEAVITTAVPVVDPEVTRAEMEAQLRHSMETEIRQTIMEEAVRADAVAICSGDEDGFFSRKIKGYWKIGLLVLILIGIVVGLCLGFMLIRRSQLSIKANSDQTTAIAISRPTLELVRERGYIRCMVNPAFLGFTERGPTGLLQGLNVDHCRALSVAVFGNPDQYELVETENRDYLEKLQDGSVDVVAQQLVMRMGTDVYDPTVGTGFTYSIPYFFTGFAFVGRSAMVKCADRLDSYSRECRALRICVVSNTANENTLQNLLPGGMIVPCSSGKELTQKFVAGECNVIGAQASAATEERFRKAGYEGDFEVGKHLFSFDAVALISRNNDVDWANTIDLVLHTFFVAEAHNITQANAADMRTLFRGNHHNNTTADVMVDVVSQFGNYGDLYMKHLESVVPRRGLNLVYTKYDTSGLLYSLDFHDFDHIGPGPIPLGTIDSILTRGHLICGIYPRPGFAEASPTQTNSWSGLDVELCSALAAAMFAGNASAVVFVDLVATNADGIAVQDENVILRTGTVDVVAGSRVSLKGIVGDGSPGFVFGPPYFVDTESMSQYAFMTRADDCQWTSFVYWVTTAIIHAEKSSITQVEFHRMPITLLFGEILKLCFQDAISAVGNYGEIYNRTLEATSPRSGGNLLNQQEGSSYGPQHFAIPIY</sequence>
<gene>
    <name evidence="7" type="ORF">SEMRO_1070_G237740.1</name>
</gene>
<dbReference type="AlphaFoldDB" id="A0A9N8EG12"/>
<comment type="caution">
    <text evidence="7">The sequence shown here is derived from an EMBL/GenBank/DDBJ whole genome shotgun (WGS) entry which is preliminary data.</text>
</comment>
<feature type="domain" description="Solute-binding protein family 3/N-terminal" evidence="6">
    <location>
        <begin position="276"/>
        <end position="513"/>
    </location>
</feature>
<evidence type="ECO:0000256" key="1">
    <source>
        <dbReference type="ARBA" id="ARBA00010333"/>
    </source>
</evidence>
<evidence type="ECO:0000256" key="2">
    <source>
        <dbReference type="ARBA" id="ARBA00022448"/>
    </source>
</evidence>
<feature type="region of interest" description="Disordered" evidence="4">
    <location>
        <begin position="79"/>
        <end position="149"/>
    </location>
</feature>
<dbReference type="SUPFAM" id="SSF53850">
    <property type="entry name" value="Periplasmic binding protein-like II"/>
    <property type="match status" value="1"/>
</dbReference>
<keyword evidence="5" id="KW-1133">Transmembrane helix</keyword>
<accession>A0A9N8EG12</accession>
<protein>
    <submittedName>
        <fullName evidence="7">Extracellular solute-binding protein</fullName>
    </submittedName>
</protein>
<comment type="similarity">
    <text evidence="1">Belongs to the bacterial solute-binding protein 3 family.</text>
</comment>
<dbReference type="SMART" id="SM00062">
    <property type="entry name" value="PBPb"/>
    <property type="match status" value="1"/>
</dbReference>
<dbReference type="EMBL" id="CAICTM010001068">
    <property type="protein sequence ID" value="CAB9520053.1"/>
    <property type="molecule type" value="Genomic_DNA"/>
</dbReference>
<evidence type="ECO:0000313" key="8">
    <source>
        <dbReference type="Proteomes" id="UP001153069"/>
    </source>
</evidence>
<keyword evidence="5" id="KW-0812">Transmembrane</keyword>
<evidence type="ECO:0000259" key="6">
    <source>
        <dbReference type="SMART" id="SM00062"/>
    </source>
</evidence>
<organism evidence="7 8">
    <name type="scientific">Seminavis robusta</name>
    <dbReference type="NCBI Taxonomy" id="568900"/>
    <lineage>
        <taxon>Eukaryota</taxon>
        <taxon>Sar</taxon>
        <taxon>Stramenopiles</taxon>
        <taxon>Ochrophyta</taxon>
        <taxon>Bacillariophyta</taxon>
        <taxon>Bacillariophyceae</taxon>
        <taxon>Bacillariophycidae</taxon>
        <taxon>Naviculales</taxon>
        <taxon>Naviculaceae</taxon>
        <taxon>Seminavis</taxon>
    </lineage>
</organism>
<dbReference type="PANTHER" id="PTHR30085">
    <property type="entry name" value="AMINO ACID ABC TRANSPORTER PERMEASE"/>
    <property type="match status" value="1"/>
</dbReference>
<dbReference type="InterPro" id="IPR051455">
    <property type="entry name" value="Bact_solute-bind_prot3"/>
</dbReference>
<name>A0A9N8EG12_9STRA</name>
<keyword evidence="3" id="KW-0732">Signal</keyword>
<evidence type="ECO:0000256" key="5">
    <source>
        <dbReference type="SAM" id="Phobius"/>
    </source>
</evidence>
<dbReference type="InterPro" id="IPR001638">
    <property type="entry name" value="Solute-binding_3/MltF_N"/>
</dbReference>
<dbReference type="Proteomes" id="UP001153069">
    <property type="component" value="Unassembled WGS sequence"/>
</dbReference>